<dbReference type="EMBL" id="JBHTKY010000024">
    <property type="protein sequence ID" value="MFD1166804.1"/>
    <property type="molecule type" value="Genomic_DNA"/>
</dbReference>
<keyword evidence="2" id="KW-1185">Reference proteome</keyword>
<proteinExistence type="predicted"/>
<evidence type="ECO:0000313" key="2">
    <source>
        <dbReference type="Proteomes" id="UP001597205"/>
    </source>
</evidence>
<name>A0ABW3RNY2_9SPHI</name>
<sequence>MEVNFKIKNLIKVIYNGNEIDLHNCYYFSNNEFKIDEKNIVIPIFRYKDIHVTPNSPYDKLIFKAFNYSFFENNVNELEELDEYEGISEITFFPSDDRDNLFSLIDQEDPKLTDDLKIVFLSGRVIILAAEKVLVTTENY</sequence>
<dbReference type="Proteomes" id="UP001597205">
    <property type="component" value="Unassembled WGS sequence"/>
</dbReference>
<gene>
    <name evidence="1" type="ORF">ACFQ2C_14435</name>
</gene>
<comment type="caution">
    <text evidence="1">The sequence shown here is derived from an EMBL/GenBank/DDBJ whole genome shotgun (WGS) entry which is preliminary data.</text>
</comment>
<reference evidence="2" key="1">
    <citation type="journal article" date="2019" name="Int. J. Syst. Evol. Microbiol.">
        <title>The Global Catalogue of Microorganisms (GCM) 10K type strain sequencing project: providing services to taxonomists for standard genome sequencing and annotation.</title>
        <authorList>
            <consortium name="The Broad Institute Genomics Platform"/>
            <consortium name="The Broad Institute Genome Sequencing Center for Infectious Disease"/>
            <person name="Wu L."/>
            <person name="Ma J."/>
        </authorList>
    </citation>
    <scope>NUCLEOTIDE SEQUENCE [LARGE SCALE GENOMIC DNA]</scope>
    <source>
        <strain evidence="2">CCUG 52468</strain>
    </source>
</reference>
<organism evidence="1 2">
    <name type="scientific">Sphingobacterium daejeonense</name>
    <dbReference type="NCBI Taxonomy" id="371142"/>
    <lineage>
        <taxon>Bacteria</taxon>
        <taxon>Pseudomonadati</taxon>
        <taxon>Bacteroidota</taxon>
        <taxon>Sphingobacteriia</taxon>
        <taxon>Sphingobacteriales</taxon>
        <taxon>Sphingobacteriaceae</taxon>
        <taxon>Sphingobacterium</taxon>
    </lineage>
</organism>
<dbReference type="RefSeq" id="WP_380897731.1">
    <property type="nucleotide sequence ID" value="NZ_JBHTKY010000024.1"/>
</dbReference>
<protein>
    <submittedName>
        <fullName evidence="1">Uncharacterized protein</fullName>
    </submittedName>
</protein>
<evidence type="ECO:0000313" key="1">
    <source>
        <dbReference type="EMBL" id="MFD1166804.1"/>
    </source>
</evidence>
<accession>A0ABW3RNY2</accession>